<dbReference type="OrthoDB" id="4338283at2"/>
<dbReference type="EMBL" id="WEGJ01000028">
    <property type="protein sequence ID" value="MQY15043.1"/>
    <property type="molecule type" value="Genomic_DNA"/>
</dbReference>
<gene>
    <name evidence="2" type="ORF">SRB5_52200</name>
</gene>
<dbReference type="AlphaFoldDB" id="A0A7K0CP26"/>
<keyword evidence="1" id="KW-1133">Transmembrane helix</keyword>
<keyword evidence="3" id="KW-1185">Reference proteome</keyword>
<dbReference type="Proteomes" id="UP000466345">
    <property type="component" value="Unassembled WGS sequence"/>
</dbReference>
<keyword evidence="1" id="KW-0812">Transmembrane</keyword>
<feature type="transmembrane region" description="Helical" evidence="1">
    <location>
        <begin position="40"/>
        <end position="59"/>
    </location>
</feature>
<accession>A0A7K0CP26</accession>
<reference evidence="2 3" key="1">
    <citation type="submission" date="2019-10" db="EMBL/GenBank/DDBJ databases">
        <title>Streptomyces smaragdinus sp. nov. and Streptomyces fabii sp. nov., isolated from the gut of fungus growing-termite Macrotermes natalensis.</title>
        <authorList>
            <person name="Schwitalla J."/>
            <person name="Benndorf R."/>
            <person name="Martin K."/>
            <person name="De Beer W."/>
            <person name="Kaster A.-K."/>
            <person name="Vollmers J."/>
            <person name="Poulsen M."/>
            <person name="Beemelmanns C."/>
        </authorList>
    </citation>
    <scope>NUCLEOTIDE SEQUENCE [LARGE SCALE GENOMIC DNA]</scope>
    <source>
        <strain evidence="2 3">RB5</strain>
    </source>
</reference>
<feature type="transmembrane region" description="Helical" evidence="1">
    <location>
        <begin position="140"/>
        <end position="163"/>
    </location>
</feature>
<organism evidence="2 3">
    <name type="scientific">Streptomyces smaragdinus</name>
    <dbReference type="NCBI Taxonomy" id="2585196"/>
    <lineage>
        <taxon>Bacteria</taxon>
        <taxon>Bacillati</taxon>
        <taxon>Actinomycetota</taxon>
        <taxon>Actinomycetes</taxon>
        <taxon>Kitasatosporales</taxon>
        <taxon>Streptomycetaceae</taxon>
        <taxon>Streptomyces</taxon>
    </lineage>
</organism>
<dbReference type="RefSeq" id="WP_153455892.1">
    <property type="nucleotide sequence ID" value="NZ_WEGJ01000028.1"/>
</dbReference>
<evidence type="ECO:0000313" key="2">
    <source>
        <dbReference type="EMBL" id="MQY15043.1"/>
    </source>
</evidence>
<evidence type="ECO:0000313" key="3">
    <source>
        <dbReference type="Proteomes" id="UP000466345"/>
    </source>
</evidence>
<evidence type="ECO:0000256" key="1">
    <source>
        <dbReference type="SAM" id="Phobius"/>
    </source>
</evidence>
<feature type="transmembrane region" description="Helical" evidence="1">
    <location>
        <begin position="6"/>
        <end position="28"/>
    </location>
</feature>
<keyword evidence="1" id="KW-0472">Membrane</keyword>
<comment type="caution">
    <text evidence="2">The sequence shown here is derived from an EMBL/GenBank/DDBJ whole genome shotgun (WGS) entry which is preliminary data.</text>
</comment>
<feature type="transmembrane region" description="Helical" evidence="1">
    <location>
        <begin position="65"/>
        <end position="84"/>
    </location>
</feature>
<name>A0A7K0CP26_9ACTN</name>
<protein>
    <submittedName>
        <fullName evidence="2">Uncharacterized protein</fullName>
    </submittedName>
</protein>
<proteinExistence type="predicted"/>
<feature type="transmembrane region" description="Helical" evidence="1">
    <location>
        <begin position="112"/>
        <end position="134"/>
    </location>
</feature>
<sequence length="173" mass="17544">MHHSVLALGCAATTLAGCVWYVPALATVRAGEDRPASRRCAAAAVLTAWGTLIAVAVSLALTSSWLAPLTAAGAGLALASALRVRAALVARAERAPWVDILPTVARPPQRAFAAWTVTGLSTGLVLSVVVMLAAQSTPVAPRITLALLTGASATAAFLLLAAARLPRGAQHRA</sequence>